<dbReference type="InterPro" id="IPR050248">
    <property type="entry name" value="Polysacc_deacetylase_ArnD"/>
</dbReference>
<dbReference type="EMBL" id="JAFCNB010000002">
    <property type="protein sequence ID" value="MBP2703260.1"/>
    <property type="molecule type" value="Genomic_DNA"/>
</dbReference>
<proteinExistence type="predicted"/>
<evidence type="ECO:0000313" key="5">
    <source>
        <dbReference type="EMBL" id="MBP2703260.1"/>
    </source>
</evidence>
<evidence type="ECO:0000256" key="3">
    <source>
        <dbReference type="SAM" id="SignalP"/>
    </source>
</evidence>
<evidence type="ECO:0000256" key="2">
    <source>
        <dbReference type="ARBA" id="ARBA00022801"/>
    </source>
</evidence>
<reference evidence="5" key="1">
    <citation type="submission" date="2021-02" db="EMBL/GenBank/DDBJ databases">
        <title>Draft genome sequence of Microbispora sp. RL4-1S isolated from rice leaves in Thailand.</title>
        <authorList>
            <person name="Muangham S."/>
            <person name="Duangmal K."/>
        </authorList>
    </citation>
    <scope>NUCLEOTIDE SEQUENCE</scope>
    <source>
        <strain evidence="5">RL4-1S</strain>
    </source>
</reference>
<dbReference type="GO" id="GO:0005975">
    <property type="term" value="P:carbohydrate metabolic process"/>
    <property type="evidence" value="ECO:0007669"/>
    <property type="project" value="InterPro"/>
</dbReference>
<keyword evidence="6" id="KW-1185">Reference proteome</keyword>
<dbReference type="Pfam" id="PF01522">
    <property type="entry name" value="Polysacc_deac_1"/>
    <property type="match status" value="1"/>
</dbReference>
<keyword evidence="1" id="KW-0479">Metal-binding</keyword>
<evidence type="ECO:0000259" key="4">
    <source>
        <dbReference type="PROSITE" id="PS51677"/>
    </source>
</evidence>
<feature type="signal peptide" evidence="3">
    <location>
        <begin position="1"/>
        <end position="21"/>
    </location>
</feature>
<evidence type="ECO:0000313" key="6">
    <source>
        <dbReference type="Proteomes" id="UP000674234"/>
    </source>
</evidence>
<dbReference type="PANTHER" id="PTHR10587:SF133">
    <property type="entry name" value="CHITIN DEACETYLASE 1-RELATED"/>
    <property type="match status" value="1"/>
</dbReference>
<dbReference type="Gene3D" id="3.20.20.370">
    <property type="entry name" value="Glycoside hydrolase/deacetylase"/>
    <property type="match status" value="1"/>
</dbReference>
<protein>
    <submittedName>
        <fullName evidence="5">Polysaccharide deacetylase family protein</fullName>
    </submittedName>
</protein>
<name>A0A940WKP7_9ACTN</name>
<keyword evidence="3" id="KW-0732">Signal</keyword>
<dbReference type="GO" id="GO:0016020">
    <property type="term" value="C:membrane"/>
    <property type="evidence" value="ECO:0007669"/>
    <property type="project" value="TreeGrafter"/>
</dbReference>
<feature type="domain" description="NodB homology" evidence="4">
    <location>
        <begin position="80"/>
        <end position="256"/>
    </location>
</feature>
<organism evidence="5 6">
    <name type="scientific">Microbispora oryzae</name>
    <dbReference type="NCBI Taxonomy" id="2806554"/>
    <lineage>
        <taxon>Bacteria</taxon>
        <taxon>Bacillati</taxon>
        <taxon>Actinomycetota</taxon>
        <taxon>Actinomycetes</taxon>
        <taxon>Streptosporangiales</taxon>
        <taxon>Streptosporangiaceae</taxon>
        <taxon>Microbispora</taxon>
    </lineage>
</organism>
<dbReference type="InterPro" id="IPR002509">
    <property type="entry name" value="NODB_dom"/>
</dbReference>
<gene>
    <name evidence="5" type="ORF">JOL79_05525</name>
</gene>
<dbReference type="PROSITE" id="PS51257">
    <property type="entry name" value="PROKAR_LIPOPROTEIN"/>
    <property type="match status" value="1"/>
</dbReference>
<dbReference type="GO" id="GO:0016810">
    <property type="term" value="F:hydrolase activity, acting on carbon-nitrogen (but not peptide) bonds"/>
    <property type="evidence" value="ECO:0007669"/>
    <property type="project" value="InterPro"/>
</dbReference>
<dbReference type="PROSITE" id="PS51677">
    <property type="entry name" value="NODB"/>
    <property type="match status" value="1"/>
</dbReference>
<dbReference type="Proteomes" id="UP000674234">
    <property type="component" value="Unassembled WGS sequence"/>
</dbReference>
<dbReference type="InterPro" id="IPR011330">
    <property type="entry name" value="Glyco_hydro/deAcase_b/a-brl"/>
</dbReference>
<dbReference type="SUPFAM" id="SSF88713">
    <property type="entry name" value="Glycoside hydrolase/deacetylase"/>
    <property type="match status" value="1"/>
</dbReference>
<feature type="chain" id="PRO_5037819448" evidence="3">
    <location>
        <begin position="22"/>
        <end position="274"/>
    </location>
</feature>
<accession>A0A940WKP7</accession>
<comment type="caution">
    <text evidence="5">The sequence shown here is derived from an EMBL/GenBank/DDBJ whole genome shotgun (WGS) entry which is preliminary data.</text>
</comment>
<sequence>MRIGSVLLALLVLAGCGQVRASDPDAAAQAPMPEAMRQARAARFDPGVLRLRLVGAQPGWPGPRLPVAPPPRRIDCTHARCVALTFDDGPGENTGRLLDILAAHHARATFFLLGQMVTKETQGFVRRMVAEGHEVGNHSWDHASLTGLSGEALARELERTQAVVRQVAGVRMRLMRPPYGATDHKVEEATRREGLSQIMWALDTLDWRDRNAGIVAGRCGAAKPGDIVLMHDIHPTTVEAVPRLLDELDRKGYTYVTVSELLGSPVPGKQYFNR</sequence>
<dbReference type="PANTHER" id="PTHR10587">
    <property type="entry name" value="GLYCOSYL TRANSFERASE-RELATED"/>
    <property type="match status" value="1"/>
</dbReference>
<dbReference type="GO" id="GO:0046872">
    <property type="term" value="F:metal ion binding"/>
    <property type="evidence" value="ECO:0007669"/>
    <property type="project" value="UniProtKB-KW"/>
</dbReference>
<keyword evidence="2" id="KW-0378">Hydrolase</keyword>
<dbReference type="AlphaFoldDB" id="A0A940WKP7"/>
<dbReference type="RefSeq" id="WP_210154540.1">
    <property type="nucleotide sequence ID" value="NZ_JAFCNB010000002.1"/>
</dbReference>
<evidence type="ECO:0000256" key="1">
    <source>
        <dbReference type="ARBA" id="ARBA00022723"/>
    </source>
</evidence>